<dbReference type="AlphaFoldDB" id="A0A9E7IA70"/>
<keyword evidence="2" id="KW-0472">Membrane</keyword>
<protein>
    <submittedName>
        <fullName evidence="3">Uncharacterized protein</fullName>
    </submittedName>
</protein>
<keyword evidence="4" id="KW-1185">Reference proteome</keyword>
<evidence type="ECO:0000313" key="3">
    <source>
        <dbReference type="EMBL" id="URE48481.1"/>
    </source>
</evidence>
<dbReference type="Pfam" id="PF07891">
    <property type="entry name" value="DUF1666"/>
    <property type="match status" value="1"/>
</dbReference>
<proteinExistence type="predicted"/>
<feature type="region of interest" description="Disordered" evidence="1">
    <location>
        <begin position="220"/>
        <end position="252"/>
    </location>
</feature>
<dbReference type="Proteomes" id="UP001055439">
    <property type="component" value="Chromosome 9"/>
</dbReference>
<dbReference type="OrthoDB" id="773682at2759"/>
<keyword evidence="2" id="KW-0812">Transmembrane</keyword>
<accession>A0A9E7IA70</accession>
<evidence type="ECO:0000313" key="4">
    <source>
        <dbReference type="Proteomes" id="UP001055439"/>
    </source>
</evidence>
<evidence type="ECO:0000256" key="1">
    <source>
        <dbReference type="SAM" id="MobiDB-lite"/>
    </source>
</evidence>
<organism evidence="3 4">
    <name type="scientific">Musa troglodytarum</name>
    <name type="common">fe'i banana</name>
    <dbReference type="NCBI Taxonomy" id="320322"/>
    <lineage>
        <taxon>Eukaryota</taxon>
        <taxon>Viridiplantae</taxon>
        <taxon>Streptophyta</taxon>
        <taxon>Embryophyta</taxon>
        <taxon>Tracheophyta</taxon>
        <taxon>Spermatophyta</taxon>
        <taxon>Magnoliopsida</taxon>
        <taxon>Liliopsida</taxon>
        <taxon>Zingiberales</taxon>
        <taxon>Musaceae</taxon>
        <taxon>Musa</taxon>
    </lineage>
</organism>
<reference evidence="3" key="1">
    <citation type="submission" date="2022-05" db="EMBL/GenBank/DDBJ databases">
        <title>The Musa troglodytarum L. genome provides insights into the mechanism of non-climacteric behaviour and enrichment of carotenoids.</title>
        <authorList>
            <person name="Wang J."/>
        </authorList>
    </citation>
    <scope>NUCLEOTIDE SEQUENCE</scope>
    <source>
        <tissue evidence="3">Leaf</tissue>
    </source>
</reference>
<gene>
    <name evidence="3" type="ORF">MUK42_15374</name>
</gene>
<sequence>MECTVHLASRVFRGVQGTKDEAVTFLLHVSTFLGSLLIVLHLVSFLLTKLFTFLLDGATTCEEQRDSLLITEDEIKHVTHEICSEDGELAAGIFGREEGLPLFCHETVVNDTLLVHEAKDCNQQHLLEVDESFVAELPYGSPPFNHEKLGIDQYGDAPVTDVISPSDSPSPIVCELEEDEGIGGDACHSNVLEKAEEEAEVLPKNETLFVIGQTHSDSNKFRLEEDEGTFDGSLGGESTSNGSTKWRSSATNRAPETECLLSSSSRRSSSNWETLTLFQKYDEEMTFLDRISSQKLAETESVGSIRFQPRSISQRIARKFTIQKKKGGNRDPYQELEIAYVAQISLAWEALNWNYVFFHQRKANGDGERFSCTARIAQQFQQFQVLLQRFIENEPYQRGRRPQVFARTRISSPKLLQVPEFQEADEGGENIISPTEFSSILEDAIRTFMNFLKADKKNPRQILKSSVKTTSSSVDPEVLRSLKRTNQKMKMGLKGLLRRRRCWNKKWVQGEEEEMDILMGLIDMKIVSRTLRMSEISQEQLQWCEEKMTKVGVWNGKVQRESSPLLFSVFTDPNLNVVGSVLL</sequence>
<dbReference type="PANTHER" id="PTHR46702:SF2">
    <property type="entry name" value="DNA LIGASE (DUF1666)"/>
    <property type="match status" value="1"/>
</dbReference>
<dbReference type="InterPro" id="IPR012870">
    <property type="entry name" value="DUF1666"/>
</dbReference>
<name>A0A9E7IA70_9LILI</name>
<keyword evidence="2" id="KW-1133">Transmembrane helix</keyword>
<feature type="compositionally biased region" description="Polar residues" evidence="1">
    <location>
        <begin position="236"/>
        <end position="252"/>
    </location>
</feature>
<dbReference type="PANTHER" id="PTHR46702">
    <property type="entry name" value="DNA LIGASE (DUF1666)-RELATED"/>
    <property type="match status" value="1"/>
</dbReference>
<dbReference type="EMBL" id="CP097511">
    <property type="protein sequence ID" value="URE48481.1"/>
    <property type="molecule type" value="Genomic_DNA"/>
</dbReference>
<feature type="transmembrane region" description="Helical" evidence="2">
    <location>
        <begin position="25"/>
        <end position="47"/>
    </location>
</feature>
<evidence type="ECO:0000256" key="2">
    <source>
        <dbReference type="SAM" id="Phobius"/>
    </source>
</evidence>